<sequence>MTDNQDTEKYLLDKINNGEDLNESELTLLVTTFSYIVQTNRLAGFYLDTSTIAKLSNRYFYLDYELGADSYSRETSYTFSEQPVEVHLETRTEERKRWVDSSGQVLL</sequence>
<reference evidence="1 2" key="1">
    <citation type="journal article" date="2014" name="PLoS Genet.">
        <title>Hidden diversity in honey bee gut symbionts detected by single-cell genomics.</title>
        <authorList>
            <person name="Engel P."/>
            <person name="Stepanauskas R."/>
            <person name="Moran N."/>
        </authorList>
    </citation>
    <scope>NUCLEOTIDE SEQUENCE [LARGE SCALE GENOMIC DNA]</scope>
    <source>
        <strain evidence="1 2">SCGC AB-598-J21</strain>
    </source>
</reference>
<gene>
    <name evidence="1" type="ORF">SASC598J21_018250</name>
</gene>
<organism evidence="1 2">
    <name type="scientific">Snodgrassella alvi SCGC AB-598-J21</name>
    <dbReference type="NCBI Taxonomy" id="1385367"/>
    <lineage>
        <taxon>Bacteria</taxon>
        <taxon>Pseudomonadati</taxon>
        <taxon>Pseudomonadota</taxon>
        <taxon>Betaproteobacteria</taxon>
        <taxon>Neisseriales</taxon>
        <taxon>Neisseriaceae</taxon>
        <taxon>Snodgrassella</taxon>
    </lineage>
</organism>
<dbReference type="AlphaFoldDB" id="A0A074VYY0"/>
<accession>A0A074VYY0</accession>
<dbReference type="EMBL" id="AVQL01000451">
    <property type="protein sequence ID" value="KEQ00424.1"/>
    <property type="molecule type" value="Genomic_DNA"/>
</dbReference>
<name>A0A074VYY0_9NEIS</name>
<protein>
    <submittedName>
        <fullName evidence="1">Putative coiled-coil protein (DUF2355)</fullName>
    </submittedName>
</protein>
<dbReference type="Proteomes" id="UP000027644">
    <property type="component" value="Unassembled WGS sequence"/>
</dbReference>
<proteinExistence type="predicted"/>
<evidence type="ECO:0000313" key="2">
    <source>
        <dbReference type="Proteomes" id="UP000027644"/>
    </source>
</evidence>
<comment type="caution">
    <text evidence="1">The sequence shown here is derived from an EMBL/GenBank/DDBJ whole genome shotgun (WGS) entry which is preliminary data.</text>
</comment>
<evidence type="ECO:0000313" key="1">
    <source>
        <dbReference type="EMBL" id="KEQ00424.1"/>
    </source>
</evidence>